<organism evidence="2 3">
    <name type="scientific">Amycolatopsis marina</name>
    <dbReference type="NCBI Taxonomy" id="490629"/>
    <lineage>
        <taxon>Bacteria</taxon>
        <taxon>Bacillati</taxon>
        <taxon>Actinomycetota</taxon>
        <taxon>Actinomycetes</taxon>
        <taxon>Pseudonocardiales</taxon>
        <taxon>Pseudonocardiaceae</taxon>
        <taxon>Amycolatopsis</taxon>
    </lineage>
</organism>
<dbReference type="Proteomes" id="UP000243799">
    <property type="component" value="Unassembled WGS sequence"/>
</dbReference>
<evidence type="ECO:0000256" key="1">
    <source>
        <dbReference type="SAM" id="Phobius"/>
    </source>
</evidence>
<keyword evidence="1" id="KW-0812">Transmembrane</keyword>
<dbReference type="AlphaFoldDB" id="A0A1I1AUY8"/>
<keyword evidence="1" id="KW-1133">Transmembrane helix</keyword>
<gene>
    <name evidence="2" type="ORF">SAMN05216266_11059</name>
</gene>
<feature type="transmembrane region" description="Helical" evidence="1">
    <location>
        <begin position="131"/>
        <end position="151"/>
    </location>
</feature>
<dbReference type="EMBL" id="FOKG01000010">
    <property type="protein sequence ID" value="SFB40248.1"/>
    <property type="molecule type" value="Genomic_DNA"/>
</dbReference>
<accession>A0A1I1AUY8</accession>
<feature type="transmembrane region" description="Helical" evidence="1">
    <location>
        <begin position="44"/>
        <end position="69"/>
    </location>
</feature>
<keyword evidence="3" id="KW-1185">Reference proteome</keyword>
<dbReference type="RefSeq" id="WP_091674344.1">
    <property type="nucleotide sequence ID" value="NZ_FOKG01000010.1"/>
</dbReference>
<protein>
    <submittedName>
        <fullName evidence="2">Uncharacterized protein</fullName>
    </submittedName>
</protein>
<dbReference type="OrthoDB" id="3621416at2"/>
<name>A0A1I1AUY8_9PSEU</name>
<evidence type="ECO:0000313" key="2">
    <source>
        <dbReference type="EMBL" id="SFB40248.1"/>
    </source>
</evidence>
<sequence length="213" mass="23398">MTFAVGIFDLFTYTVPGLSYLSLFTYLAWRFGLVDVQLLGRSNTLVLVIGVVVVSYVLGHVGEGINAILRRMVRRRELPSGADARTEFVGRVPAAVGRSFVDADRAILLAAISLHERELVAEIDRLRASGLMIRGIGATFVLGAGVAAVEVFTGGRWLIACLALLTLSLMAIASLLQSRKMHRWADLRILEICFWIPDIDERLRAQQLTTKAA</sequence>
<feature type="transmembrane region" description="Helical" evidence="1">
    <location>
        <begin position="157"/>
        <end position="176"/>
    </location>
</feature>
<reference evidence="3" key="1">
    <citation type="submission" date="2016-10" db="EMBL/GenBank/DDBJ databases">
        <authorList>
            <person name="Varghese N."/>
            <person name="Submissions S."/>
        </authorList>
    </citation>
    <scope>NUCLEOTIDE SEQUENCE [LARGE SCALE GENOMIC DNA]</scope>
    <source>
        <strain evidence="3">CGMCC 4.3568</strain>
    </source>
</reference>
<proteinExistence type="predicted"/>
<feature type="transmembrane region" description="Helical" evidence="1">
    <location>
        <begin position="7"/>
        <end position="29"/>
    </location>
</feature>
<dbReference type="STRING" id="490629.SAMN05216266_11059"/>
<evidence type="ECO:0000313" key="3">
    <source>
        <dbReference type="Proteomes" id="UP000243799"/>
    </source>
</evidence>
<keyword evidence="1" id="KW-0472">Membrane</keyword>